<protein>
    <submittedName>
        <fullName evidence="1">Uncharacterized protein</fullName>
    </submittedName>
</protein>
<dbReference type="AlphaFoldDB" id="A0ABD1RYT0"/>
<evidence type="ECO:0000313" key="2">
    <source>
        <dbReference type="Proteomes" id="UP001604277"/>
    </source>
</evidence>
<reference evidence="2" key="1">
    <citation type="submission" date="2024-07" db="EMBL/GenBank/DDBJ databases">
        <title>Two chromosome-level genome assemblies of Korean endemic species Abeliophyllum distichum and Forsythia ovata (Oleaceae).</title>
        <authorList>
            <person name="Jang H."/>
        </authorList>
    </citation>
    <scope>NUCLEOTIDE SEQUENCE [LARGE SCALE GENOMIC DNA]</scope>
</reference>
<dbReference type="EMBL" id="JBFOLJ010000011">
    <property type="protein sequence ID" value="KAL2493590.1"/>
    <property type="molecule type" value="Genomic_DNA"/>
</dbReference>
<gene>
    <name evidence="1" type="ORF">Fot_37347</name>
</gene>
<name>A0ABD1RYT0_9LAMI</name>
<proteinExistence type="predicted"/>
<dbReference type="Proteomes" id="UP001604277">
    <property type="component" value="Unassembled WGS sequence"/>
</dbReference>
<comment type="caution">
    <text evidence="1">The sequence shown here is derived from an EMBL/GenBank/DDBJ whole genome shotgun (WGS) entry which is preliminary data.</text>
</comment>
<accession>A0ABD1RYT0</accession>
<keyword evidence="2" id="KW-1185">Reference proteome</keyword>
<organism evidence="1 2">
    <name type="scientific">Forsythia ovata</name>
    <dbReference type="NCBI Taxonomy" id="205694"/>
    <lineage>
        <taxon>Eukaryota</taxon>
        <taxon>Viridiplantae</taxon>
        <taxon>Streptophyta</taxon>
        <taxon>Embryophyta</taxon>
        <taxon>Tracheophyta</taxon>
        <taxon>Spermatophyta</taxon>
        <taxon>Magnoliopsida</taxon>
        <taxon>eudicotyledons</taxon>
        <taxon>Gunneridae</taxon>
        <taxon>Pentapetalae</taxon>
        <taxon>asterids</taxon>
        <taxon>lamiids</taxon>
        <taxon>Lamiales</taxon>
        <taxon>Oleaceae</taxon>
        <taxon>Forsythieae</taxon>
        <taxon>Forsythia</taxon>
    </lineage>
</organism>
<evidence type="ECO:0000313" key="1">
    <source>
        <dbReference type="EMBL" id="KAL2493590.1"/>
    </source>
</evidence>
<sequence length="107" mass="11844">MYVYLVKSCTPRRRGGGAPARGGSQVSCFQTTMVVKQLDNQPSWLSSCSTTIMVFEQVEQLDNHGWLSSNGFRVARQPYHGWLSSCSTTMMVVELIRQGISGCSEGF</sequence>